<feature type="compositionally biased region" description="Low complexity" evidence="1">
    <location>
        <begin position="931"/>
        <end position="940"/>
    </location>
</feature>
<organism evidence="2 3">
    <name type="scientific">Acanthaster planci</name>
    <name type="common">Crown-of-thorns starfish</name>
    <dbReference type="NCBI Taxonomy" id="133434"/>
    <lineage>
        <taxon>Eukaryota</taxon>
        <taxon>Metazoa</taxon>
        <taxon>Echinodermata</taxon>
        <taxon>Eleutherozoa</taxon>
        <taxon>Asterozoa</taxon>
        <taxon>Asteroidea</taxon>
        <taxon>Valvatacea</taxon>
        <taxon>Valvatida</taxon>
        <taxon>Acanthasteridae</taxon>
        <taxon>Acanthaster</taxon>
    </lineage>
</organism>
<feature type="compositionally biased region" description="Basic and acidic residues" evidence="1">
    <location>
        <begin position="792"/>
        <end position="865"/>
    </location>
</feature>
<feature type="compositionally biased region" description="Polar residues" evidence="1">
    <location>
        <begin position="433"/>
        <end position="442"/>
    </location>
</feature>
<sequence length="1147" mass="123140">MSAVMATDDLLKKYLVEETSCGPLCQHPQCWASNRRVERGLPRLRDSLQSPWTASADEGALPTLKVQNLLAESGLGGRDDYTPAQQPSHHRSSSAPAVDLDNRPQQKFPYTPYTSPMGVRSTSAQSLPSPLQGRQPAKAKSVEVRELFDMDELSSDWQKTFVPSRVYVWCPSKKAYERQLRKEGSQTPATNDQNDSSKPVTLKDMTDLMVPEAPKDKTKRTKKMQKKKPSRITPTGGRPYTHPSRSPPATRRAQPADMDESIAQLLTLPRDILMDVLVHIRNSDSLDKQKVQLLLSRLMPLIHFDANQPQHRSLSPTPLLASGILQNKKMSLLTPQGGGGAGRHGAQPQAGTAAGCQRNPFYLDDGLVAAMTASTYSGLAQQLPMEEGEGGVASEEEVKPSGRMAHQRPLGPISVGVGRKVVGAVPESPQIRNKLTSVSTKSLPPLVPGAKPTKPFDYKGTKSLDLTLGPLPSPDHHSPEKPSTPRSAKASTLYVTLPSVLSPDRTEMTTPLQPYGRVSGPGHAERFANQYLHDTPSPIASEDFPELFWFDNEHPLHAVSPSLSTGVPKAPLGTPATNIHQPYKPLSASQHRPGRSPSPTKQAAGTPHREINPTSAPADPLNADALGTIREVHSELPTSYPGTSAMDTSLPTSPMKHGVTPVSTPWGNCTSITTGALSEGAGRSPVPPLTPQPSTATPEPWPVVDERDFMTSPEKPRDAAPCQAVNLATPTAPPPSPEPQELKNEFEFAVNDMSKSGMTSLTPLVEEGEEEDEEEEVDVGWGKMKEAASPSEDLKDSVEEGPRKTEDIKGDAESKTEKGAFMREDTKEDTESKIGEDASKSEDIIGVKSKVEESAQKSENVKENESNINQEGVSKCEDAKEAVGSEINETGTQETKPEIEGQTHQSAGGVLPCSENDHLMTTCDVTKKDGAAGPDPDTGGEIAAGLLETGGGNSLREAGLAKETPEVQMDKDSSPRTSSQTEQNSAAEVAGDSETVLPTGSPVANDTGRETDDNEGSHDAPGLPDSDPIPDGQDAGITTEHQEDADKDDDVPPNTQVVERLDTTDMSKDEGKTLLDSDRGVDWGREQVQEDNCSSPAECHNAENDQNTGINSHEIPREVKETPAGDADPVNDTEGQISDLGMGITDC</sequence>
<evidence type="ECO:0000256" key="1">
    <source>
        <dbReference type="SAM" id="MobiDB-lite"/>
    </source>
</evidence>
<feature type="compositionally biased region" description="Basic and acidic residues" evidence="1">
    <location>
        <begin position="1114"/>
        <end position="1123"/>
    </location>
</feature>
<evidence type="ECO:0000313" key="2">
    <source>
        <dbReference type="Proteomes" id="UP000694845"/>
    </source>
</evidence>
<feature type="region of interest" description="Disordered" evidence="1">
    <location>
        <begin position="761"/>
        <end position="913"/>
    </location>
</feature>
<feature type="region of interest" description="Disordered" evidence="1">
    <location>
        <begin position="925"/>
        <end position="1147"/>
    </location>
</feature>
<reference evidence="3 4" key="1">
    <citation type="submission" date="2025-04" db="UniProtKB">
        <authorList>
            <consortium name="RefSeq"/>
        </authorList>
    </citation>
    <scope>IDENTIFICATION</scope>
</reference>
<gene>
    <name evidence="3 4" type="primary">LOC110976405</name>
</gene>
<dbReference type="PANTHER" id="PTHR36130:SF1">
    <property type="entry name" value="RIKEN CDNA 4933430I17 GENE"/>
    <property type="match status" value="1"/>
</dbReference>
<dbReference type="Proteomes" id="UP000694845">
    <property type="component" value="Unplaced"/>
</dbReference>
<feature type="compositionally biased region" description="Basic and acidic residues" evidence="1">
    <location>
        <begin position="1059"/>
        <end position="1088"/>
    </location>
</feature>
<accession>A0A8B7XYJ4</accession>
<feature type="compositionally biased region" description="Polar residues" evidence="1">
    <location>
        <begin position="661"/>
        <end position="676"/>
    </location>
</feature>
<dbReference type="OrthoDB" id="10033658at2759"/>
<evidence type="ECO:0000313" key="3">
    <source>
        <dbReference type="RefSeq" id="XP_022085327.1"/>
    </source>
</evidence>
<dbReference type="AlphaFoldDB" id="A0A8B7XYJ4"/>
<feature type="compositionally biased region" description="Basic residues" evidence="1">
    <location>
        <begin position="217"/>
        <end position="230"/>
    </location>
</feature>
<feature type="compositionally biased region" description="Basic and acidic residues" evidence="1">
    <location>
        <begin position="704"/>
        <end position="718"/>
    </location>
</feature>
<name>A0A8B7XYJ4_ACAPL</name>
<dbReference type="GeneID" id="110976405"/>
<feature type="region of interest" description="Disordered" evidence="1">
    <location>
        <begin position="179"/>
        <end position="256"/>
    </location>
</feature>
<feature type="compositionally biased region" description="Polar residues" evidence="1">
    <location>
        <begin position="120"/>
        <end position="129"/>
    </location>
</feature>
<feature type="compositionally biased region" description="Polar residues" evidence="1">
    <location>
        <begin position="185"/>
        <end position="199"/>
    </location>
</feature>
<feature type="region of interest" description="Disordered" evidence="1">
    <location>
        <begin position="636"/>
        <end position="721"/>
    </location>
</feature>
<dbReference type="InterPro" id="IPR029134">
    <property type="entry name" value="DUF4647"/>
</dbReference>
<proteinExistence type="predicted"/>
<feature type="compositionally biased region" description="Polar residues" evidence="1">
    <location>
        <begin position="636"/>
        <end position="652"/>
    </location>
</feature>
<feature type="compositionally biased region" description="Basic and acidic residues" evidence="1">
    <location>
        <begin position="959"/>
        <end position="974"/>
    </location>
</feature>
<dbReference type="Pfam" id="PF15504">
    <property type="entry name" value="DUF4647"/>
    <property type="match status" value="1"/>
</dbReference>
<dbReference type="RefSeq" id="XP_022085329.1">
    <property type="nucleotide sequence ID" value="XM_022229637.1"/>
</dbReference>
<dbReference type="KEGG" id="aplc:110976405"/>
<feature type="region of interest" description="Disordered" evidence="1">
    <location>
        <begin position="433"/>
        <end position="490"/>
    </location>
</feature>
<dbReference type="PANTHER" id="PTHR36130">
    <property type="entry name" value="RIKEN CDNA 4933430I17 GENE"/>
    <property type="match status" value="1"/>
</dbReference>
<feature type="compositionally biased region" description="Basic and acidic residues" evidence="1">
    <location>
        <begin position="1007"/>
        <end position="1018"/>
    </location>
</feature>
<keyword evidence="2" id="KW-1185">Reference proteome</keyword>
<feature type="compositionally biased region" description="Acidic residues" evidence="1">
    <location>
        <begin position="766"/>
        <end position="778"/>
    </location>
</feature>
<feature type="region of interest" description="Disordered" evidence="1">
    <location>
        <begin position="572"/>
        <end position="619"/>
    </location>
</feature>
<evidence type="ECO:0000313" key="4">
    <source>
        <dbReference type="RefSeq" id="XP_022085329.1"/>
    </source>
</evidence>
<protein>
    <submittedName>
        <fullName evidence="3 4">Uncharacterized protein LOC110976405 isoform X1</fullName>
    </submittedName>
</protein>
<dbReference type="RefSeq" id="XP_022085327.1">
    <property type="nucleotide sequence ID" value="XM_022229635.1"/>
</dbReference>
<feature type="compositionally biased region" description="Polar residues" evidence="1">
    <location>
        <begin position="975"/>
        <end position="986"/>
    </location>
</feature>
<feature type="compositionally biased region" description="Basic and acidic residues" evidence="1">
    <location>
        <begin position="874"/>
        <end position="883"/>
    </location>
</feature>
<feature type="region of interest" description="Disordered" evidence="1">
    <location>
        <begin position="74"/>
        <end position="138"/>
    </location>
</feature>